<dbReference type="InterPro" id="IPR002586">
    <property type="entry name" value="CobQ/CobB/MinD/ParA_Nub-bd_dom"/>
</dbReference>
<dbReference type="FunFam" id="3.40.50.300:FF:001573">
    <property type="entry name" value="Carbon monoxide dehydrogenase accessory protein CooC"/>
    <property type="match status" value="1"/>
</dbReference>
<keyword evidence="2" id="KW-0067">ATP-binding</keyword>
<dbReference type="CDD" id="cd02034">
    <property type="entry name" value="CooC1"/>
    <property type="match status" value="1"/>
</dbReference>
<dbReference type="Gene3D" id="3.40.50.300">
    <property type="entry name" value="P-loop containing nucleotide triphosphate hydrolases"/>
    <property type="match status" value="1"/>
</dbReference>
<dbReference type="OrthoDB" id="7346657at2"/>
<feature type="domain" description="CobQ/CobB/MinD/ParA nucleotide binding" evidence="3">
    <location>
        <begin position="3"/>
        <end position="231"/>
    </location>
</feature>
<evidence type="ECO:0000256" key="1">
    <source>
        <dbReference type="ARBA" id="ARBA00022741"/>
    </source>
</evidence>
<dbReference type="Proteomes" id="UP000199611">
    <property type="component" value="Unassembled WGS sequence"/>
</dbReference>
<dbReference type="STRING" id="39841.SAMN05660836_00741"/>
<proteinExistence type="predicted"/>
<dbReference type="RefSeq" id="WP_093393587.1">
    <property type="nucleotide sequence ID" value="NZ_FOUU01000002.1"/>
</dbReference>
<dbReference type="GO" id="GO:0016887">
    <property type="term" value="F:ATP hydrolysis activity"/>
    <property type="evidence" value="ECO:0007669"/>
    <property type="project" value="TreeGrafter"/>
</dbReference>
<dbReference type="Pfam" id="PF01656">
    <property type="entry name" value="CbiA"/>
    <property type="match status" value="1"/>
</dbReference>
<organism evidence="4 5">
    <name type="scientific">Thermodesulforhabdus norvegica</name>
    <dbReference type="NCBI Taxonomy" id="39841"/>
    <lineage>
        <taxon>Bacteria</taxon>
        <taxon>Pseudomonadati</taxon>
        <taxon>Thermodesulfobacteriota</taxon>
        <taxon>Syntrophobacteria</taxon>
        <taxon>Syntrophobacterales</taxon>
        <taxon>Thermodesulforhabdaceae</taxon>
        <taxon>Thermodesulforhabdus</taxon>
    </lineage>
</organism>
<name>A0A1I4S3Y2_9BACT</name>
<evidence type="ECO:0000259" key="3">
    <source>
        <dbReference type="Pfam" id="PF01656"/>
    </source>
</evidence>
<dbReference type="PIRSF" id="PIRSF005647">
    <property type="entry name" value="CooC"/>
    <property type="match status" value="1"/>
</dbReference>
<dbReference type="SUPFAM" id="SSF52540">
    <property type="entry name" value="P-loop containing nucleoside triphosphate hydrolases"/>
    <property type="match status" value="1"/>
</dbReference>
<evidence type="ECO:0000313" key="4">
    <source>
        <dbReference type="EMBL" id="SFM59202.1"/>
    </source>
</evidence>
<dbReference type="GO" id="GO:0005829">
    <property type="term" value="C:cytosol"/>
    <property type="evidence" value="ECO:0007669"/>
    <property type="project" value="TreeGrafter"/>
</dbReference>
<dbReference type="InterPro" id="IPR027417">
    <property type="entry name" value="P-loop_NTPase"/>
</dbReference>
<dbReference type="AlphaFoldDB" id="A0A1I4S3Y2"/>
<reference evidence="5" key="1">
    <citation type="submission" date="2016-10" db="EMBL/GenBank/DDBJ databases">
        <authorList>
            <person name="Varghese N."/>
            <person name="Submissions S."/>
        </authorList>
    </citation>
    <scope>NUCLEOTIDE SEQUENCE [LARGE SCALE GENOMIC DNA]</scope>
    <source>
        <strain evidence="5">DSM 9990</strain>
    </source>
</reference>
<gene>
    <name evidence="4" type="ORF">SAMN05660836_00741</name>
</gene>
<protein>
    <submittedName>
        <fullName evidence="4">CO dehydrogenase maturation factor</fullName>
    </submittedName>
</protein>
<dbReference type="PANTHER" id="PTHR43384:SF6">
    <property type="entry name" value="SEPTUM SITE-DETERMINING PROTEIN MIND HOMOLOG, CHLOROPLASTIC"/>
    <property type="match status" value="1"/>
</dbReference>
<keyword evidence="1" id="KW-0547">Nucleotide-binding</keyword>
<dbReference type="EMBL" id="FOUU01000002">
    <property type="protein sequence ID" value="SFM59202.1"/>
    <property type="molecule type" value="Genomic_DNA"/>
</dbReference>
<keyword evidence="5" id="KW-1185">Reference proteome</keyword>
<dbReference type="GO" id="GO:0051782">
    <property type="term" value="P:negative regulation of cell division"/>
    <property type="evidence" value="ECO:0007669"/>
    <property type="project" value="TreeGrafter"/>
</dbReference>
<accession>A0A1I4S3Y2</accession>
<evidence type="ECO:0000313" key="5">
    <source>
        <dbReference type="Proteomes" id="UP000199611"/>
    </source>
</evidence>
<evidence type="ECO:0000256" key="2">
    <source>
        <dbReference type="ARBA" id="ARBA00022840"/>
    </source>
</evidence>
<dbReference type="GO" id="GO:0005524">
    <property type="term" value="F:ATP binding"/>
    <property type="evidence" value="ECO:0007669"/>
    <property type="project" value="UniProtKB-KW"/>
</dbReference>
<dbReference type="GO" id="GO:0009898">
    <property type="term" value="C:cytoplasmic side of plasma membrane"/>
    <property type="evidence" value="ECO:0007669"/>
    <property type="project" value="TreeGrafter"/>
</dbReference>
<dbReference type="InterPro" id="IPR014433">
    <property type="entry name" value="CooC"/>
</dbReference>
<dbReference type="InterPro" id="IPR050625">
    <property type="entry name" value="ParA/MinD_ATPase"/>
</dbReference>
<sequence>MKIAISGKGGVGKTTVAAFLARWFGQRGYSVLAIDADPDANLGHALGIPNAGEIVPISQMKDLIAERTESVPGTFGGFFKMNPKVDDLPDTLAVPCGDNVRLMVMGGVKKGGMGCVCPESVLLKNLVHHLVLRRDDVVIMDMEAGIEHLGRGTARGVDAFIVVVEPGKRSIETAERIRELASDIGLERIFVVANKVRLDRDREYITENLRNFQLLGFIPYDEAIIEADMKGVFAGGVSDTTREAMEKIAQQILGIKES</sequence>
<dbReference type="PANTHER" id="PTHR43384">
    <property type="entry name" value="SEPTUM SITE-DETERMINING PROTEIN MIND HOMOLOG, CHLOROPLASTIC-RELATED"/>
    <property type="match status" value="1"/>
</dbReference>